<evidence type="ECO:0000259" key="1">
    <source>
        <dbReference type="Pfam" id="PF00188"/>
    </source>
</evidence>
<name>A0AAQ0D8V4_9STAP</name>
<organism evidence="3 4">
    <name type="scientific">Staphylococcus delphini</name>
    <dbReference type="NCBI Taxonomy" id="53344"/>
    <lineage>
        <taxon>Bacteria</taxon>
        <taxon>Bacillati</taxon>
        <taxon>Bacillota</taxon>
        <taxon>Bacilli</taxon>
        <taxon>Bacillales</taxon>
        <taxon>Staphylococcaceae</taxon>
        <taxon>Staphylococcus</taxon>
        <taxon>Staphylococcus intermedius group</taxon>
    </lineage>
</organism>
<evidence type="ECO:0000313" key="4">
    <source>
        <dbReference type="Proteomes" id="UP000675994"/>
    </source>
</evidence>
<feature type="domain" description="CAP-associated" evidence="2">
    <location>
        <begin position="68"/>
        <end position="201"/>
    </location>
</feature>
<dbReference type="CDD" id="cd05379">
    <property type="entry name" value="CAP_bacterial"/>
    <property type="match status" value="1"/>
</dbReference>
<dbReference type="Pfam" id="PF00188">
    <property type="entry name" value="CAP"/>
    <property type="match status" value="1"/>
</dbReference>
<accession>A0AAQ0D8V4</accession>
<gene>
    <name evidence="3" type="ORF">IPU22_07585</name>
</gene>
<dbReference type="InterPro" id="IPR014044">
    <property type="entry name" value="CAP_dom"/>
</dbReference>
<dbReference type="RefSeq" id="WP_179295285.1">
    <property type="nucleotide sequence ID" value="NZ_CP063367.1"/>
</dbReference>
<evidence type="ECO:0000259" key="2">
    <source>
        <dbReference type="Pfam" id="PF14504"/>
    </source>
</evidence>
<dbReference type="EMBL" id="CP063367">
    <property type="protein sequence ID" value="QUM70598.1"/>
    <property type="molecule type" value="Genomic_DNA"/>
</dbReference>
<dbReference type="Pfam" id="PF14504">
    <property type="entry name" value="CAP_assoc_N"/>
    <property type="match status" value="1"/>
</dbReference>
<dbReference type="Gene3D" id="3.40.33.10">
    <property type="entry name" value="CAP"/>
    <property type="match status" value="1"/>
</dbReference>
<dbReference type="PANTHER" id="PTHR31157">
    <property type="entry name" value="SCP DOMAIN-CONTAINING PROTEIN"/>
    <property type="match status" value="1"/>
</dbReference>
<sequence>MFVIKKFLSITVVGIILLLLIPLQPNETFSKIATPITQQIDQLVEGKTNETTLKKPNEQKFAIRNIQMNMSRNEVEQKLGQPESEIGNEYGTKWEVYHQDFSNFVMVSYIDNKVHGLYTNQNMITSKSGVKYGTAQKVVRKELGQPIKGIQKGRTIYENDNDEYDIFDKDGIYTTAFYDQHENNQLTGLMQISHQMENRLNSQYAAPSKYLQESFEKEDYYLLNAERVQKGLQPLSYSNKLAGTARKHSTDMAENQYFDHTNLKGESPFDRMEKDGHQYQTAAENLAYGQTSAIFAHHGLMNSSGHRKNILNENVKTIGIGVDFNEKRQPYWTENYIG</sequence>
<dbReference type="PANTHER" id="PTHR31157:SF1">
    <property type="entry name" value="SCP DOMAIN-CONTAINING PROTEIN"/>
    <property type="match status" value="1"/>
</dbReference>
<dbReference type="SUPFAM" id="SSF55797">
    <property type="entry name" value="PR-1-like"/>
    <property type="match status" value="1"/>
</dbReference>
<proteinExistence type="predicted"/>
<reference evidence="3" key="1">
    <citation type="journal article" date="2021" name="Front. Microbiol.">
        <title>Presence and Characterization of a Novel cfr-Carrying Tn558 Transposon Derivative in Staphylococcus delphini Isolated From Retail Food.</title>
        <authorList>
            <person name="Zhang F."/>
            <person name="Wu S."/>
            <person name="Huang J."/>
            <person name="Yang R."/>
            <person name="Zhang J."/>
            <person name="Lei T."/>
            <person name="Dai J."/>
            <person name="Ding Y."/>
            <person name="Xue L."/>
            <person name="Wang J."/>
            <person name="Chen M."/>
            <person name="Wu Q."/>
        </authorList>
    </citation>
    <scope>NUCLEOTIDE SEQUENCE</scope>
    <source>
        <strain evidence="3">2794-1</strain>
    </source>
</reference>
<dbReference type="Proteomes" id="UP000675994">
    <property type="component" value="Chromosome"/>
</dbReference>
<dbReference type="AlphaFoldDB" id="A0AAQ0D8V4"/>
<dbReference type="InterPro" id="IPR035940">
    <property type="entry name" value="CAP_sf"/>
</dbReference>
<protein>
    <submittedName>
        <fullName evidence="3">CAP domain-containing protein</fullName>
    </submittedName>
</protein>
<dbReference type="InterPro" id="IPR029410">
    <property type="entry name" value="CAP_assoc"/>
</dbReference>
<feature type="domain" description="SCP" evidence="1">
    <location>
        <begin position="221"/>
        <end position="336"/>
    </location>
</feature>
<evidence type="ECO:0000313" key="3">
    <source>
        <dbReference type="EMBL" id="QUM70598.1"/>
    </source>
</evidence>